<name>A0A3E2HC90_SCYLI</name>
<dbReference type="EMBL" id="NCSJ02000088">
    <property type="protein sequence ID" value="RFU30947.1"/>
    <property type="molecule type" value="Genomic_DNA"/>
</dbReference>
<evidence type="ECO:0000313" key="2">
    <source>
        <dbReference type="Proteomes" id="UP000258309"/>
    </source>
</evidence>
<sequence>MASFIFDVKALKDHPMQMLGELKMRIGKAQTNINNKLEETTNDGMTKIGNMPEELQGSAARAHSESMDIVKRAFGQFERVLYEILNEVMGRGDFNDLERSSETVNNAIEGALEGIAFIFKGVAGS</sequence>
<feature type="non-terminal residue" evidence="1">
    <location>
        <position position="1"/>
    </location>
</feature>
<organism evidence="1 2">
    <name type="scientific">Scytalidium lignicola</name>
    <name type="common">Hyphomycete</name>
    <dbReference type="NCBI Taxonomy" id="5539"/>
    <lineage>
        <taxon>Eukaryota</taxon>
        <taxon>Fungi</taxon>
        <taxon>Dikarya</taxon>
        <taxon>Ascomycota</taxon>
        <taxon>Pezizomycotina</taxon>
        <taxon>Leotiomycetes</taxon>
        <taxon>Leotiomycetes incertae sedis</taxon>
        <taxon>Scytalidium</taxon>
    </lineage>
</organism>
<dbReference type="AlphaFoldDB" id="A0A3E2HC90"/>
<feature type="non-terminal residue" evidence="1">
    <location>
        <position position="125"/>
    </location>
</feature>
<accession>A0A3E2HC90</accession>
<proteinExistence type="predicted"/>
<evidence type="ECO:0000313" key="1">
    <source>
        <dbReference type="EMBL" id="RFU30947.1"/>
    </source>
</evidence>
<comment type="caution">
    <text evidence="1">The sequence shown here is derived from an EMBL/GenBank/DDBJ whole genome shotgun (WGS) entry which is preliminary data.</text>
</comment>
<keyword evidence="2" id="KW-1185">Reference proteome</keyword>
<reference evidence="1 2" key="1">
    <citation type="submission" date="2018-05" db="EMBL/GenBank/DDBJ databases">
        <title>Draft genome sequence of Scytalidium lignicola DSM 105466, a ubiquitous saprotrophic fungus.</title>
        <authorList>
            <person name="Buettner E."/>
            <person name="Gebauer A.M."/>
            <person name="Hofrichter M."/>
            <person name="Liers C."/>
            <person name="Kellner H."/>
        </authorList>
    </citation>
    <scope>NUCLEOTIDE SEQUENCE [LARGE SCALE GENOMIC DNA]</scope>
    <source>
        <strain evidence="1 2">DSM 105466</strain>
    </source>
</reference>
<protein>
    <submittedName>
        <fullName evidence="1">Uncharacterized protein</fullName>
    </submittedName>
</protein>
<gene>
    <name evidence="1" type="ORF">B7463_g5392</name>
</gene>
<dbReference type="Proteomes" id="UP000258309">
    <property type="component" value="Unassembled WGS sequence"/>
</dbReference>